<evidence type="ECO:0000256" key="2">
    <source>
        <dbReference type="ARBA" id="ARBA00022840"/>
    </source>
</evidence>
<dbReference type="Proteomes" id="UP000026960">
    <property type="component" value="Chromosome 6"/>
</dbReference>
<keyword evidence="2" id="KW-0067">ATP-binding</keyword>
<dbReference type="GO" id="GO:0005524">
    <property type="term" value="F:ATP binding"/>
    <property type="evidence" value="ECO:0007669"/>
    <property type="project" value="UniProtKB-KW"/>
</dbReference>
<evidence type="ECO:0000256" key="1">
    <source>
        <dbReference type="ARBA" id="ARBA00022741"/>
    </source>
</evidence>
<reference evidence="3" key="2">
    <citation type="submission" date="2015-03" db="UniProtKB">
        <authorList>
            <consortium name="EnsemblPlants"/>
        </authorList>
    </citation>
    <scope>IDENTIFICATION</scope>
</reference>
<accession>A0A0D3GE54</accession>
<dbReference type="SUPFAM" id="SSF53067">
    <property type="entry name" value="Actin-like ATPase domain"/>
    <property type="match status" value="1"/>
</dbReference>
<dbReference type="PANTHER" id="PTHR45639:SF34">
    <property type="entry name" value="CHAPERONE PROTEIN DNAK"/>
    <property type="match status" value="1"/>
</dbReference>
<reference evidence="3" key="1">
    <citation type="journal article" date="2009" name="Rice">
        <title>De Novo Next Generation Sequencing of Plant Genomes.</title>
        <authorList>
            <person name="Rounsley S."/>
            <person name="Marri P.R."/>
            <person name="Yu Y."/>
            <person name="He R."/>
            <person name="Sisneros N."/>
            <person name="Goicoechea J.L."/>
            <person name="Lee S.J."/>
            <person name="Angelova A."/>
            <person name="Kudrna D."/>
            <person name="Luo M."/>
            <person name="Affourtit J."/>
            <person name="Desany B."/>
            <person name="Knight J."/>
            <person name="Niazi F."/>
            <person name="Egholm M."/>
            <person name="Wing R.A."/>
        </authorList>
    </citation>
    <scope>NUCLEOTIDE SEQUENCE [LARGE SCALE GENOMIC DNA]</scope>
    <source>
        <strain evidence="3">cv. IRGC 105608</strain>
    </source>
</reference>
<dbReference type="HOGENOM" id="CLU_977865_0_0_1"/>
<protein>
    <submittedName>
        <fullName evidence="3">Uncharacterized protein</fullName>
    </submittedName>
</protein>
<dbReference type="InterPro" id="IPR013126">
    <property type="entry name" value="Hsp_70_fam"/>
</dbReference>
<dbReference type="PaxDb" id="65489-OBART06G07180.1"/>
<dbReference type="GO" id="GO:0140662">
    <property type="term" value="F:ATP-dependent protein folding chaperone"/>
    <property type="evidence" value="ECO:0007669"/>
    <property type="project" value="InterPro"/>
</dbReference>
<dbReference type="Gramene" id="OBART06G07180.1">
    <property type="protein sequence ID" value="OBART06G07180.1"/>
    <property type="gene ID" value="OBART06G07180"/>
</dbReference>
<dbReference type="EnsemblPlants" id="OBART06G07180.1">
    <property type="protein sequence ID" value="OBART06G07180.1"/>
    <property type="gene ID" value="OBART06G07180"/>
</dbReference>
<dbReference type="Gene3D" id="3.30.420.40">
    <property type="match status" value="2"/>
</dbReference>
<dbReference type="InterPro" id="IPR043129">
    <property type="entry name" value="ATPase_NBD"/>
</dbReference>
<proteinExistence type="predicted"/>
<name>A0A0D3GE54_9ORYZ</name>
<dbReference type="PANTHER" id="PTHR45639">
    <property type="entry name" value="HSC70CB, ISOFORM G-RELATED"/>
    <property type="match status" value="1"/>
</dbReference>
<evidence type="ECO:0000313" key="4">
    <source>
        <dbReference type="Proteomes" id="UP000026960"/>
    </source>
</evidence>
<dbReference type="eggNOG" id="KOG0100">
    <property type="taxonomic scope" value="Eukaryota"/>
</dbReference>
<evidence type="ECO:0000313" key="3">
    <source>
        <dbReference type="EnsemblPlants" id="OBART06G07180.1"/>
    </source>
</evidence>
<dbReference type="GO" id="GO:0030968">
    <property type="term" value="P:endoplasmic reticulum unfolded protein response"/>
    <property type="evidence" value="ECO:0007669"/>
    <property type="project" value="TreeGrafter"/>
</dbReference>
<dbReference type="AlphaFoldDB" id="A0A0D3GE54"/>
<sequence length="285" mass="30319">MGRRRPILLLLSDLLLLLIAIAFLPLAAVAGAAVAFAIPRAAPAFGVETGWPPEHCLRCFAPPDAPFVLGAAAAIHLGNTNSCIAGYDDAPLGAKPSYYQFCIPSWVALAHDNGTLISGEAAMNRAALSPSTAVSAFMRLLHRRQFPQLGGGRCGEERDGACAVQVHQDARMGLRPTRHLGRHINNAVITLPSRLSYSADGRQVLSSAAKEYGGFRAVKVVDEHIAAAAAYGHHTRQGDRKAILVFHLGGRTSHATIFKFVDGTARLIATRAHHFLGGKIDQCPA</sequence>
<dbReference type="Pfam" id="PF00012">
    <property type="entry name" value="HSP70"/>
    <property type="match status" value="1"/>
</dbReference>
<keyword evidence="1" id="KW-0547">Nucleotide-binding</keyword>
<keyword evidence="4" id="KW-1185">Reference proteome</keyword>
<dbReference type="GO" id="GO:0034663">
    <property type="term" value="C:endoplasmic reticulum chaperone complex"/>
    <property type="evidence" value="ECO:0007669"/>
    <property type="project" value="TreeGrafter"/>
</dbReference>
<organism evidence="3">
    <name type="scientific">Oryza barthii</name>
    <dbReference type="NCBI Taxonomy" id="65489"/>
    <lineage>
        <taxon>Eukaryota</taxon>
        <taxon>Viridiplantae</taxon>
        <taxon>Streptophyta</taxon>
        <taxon>Embryophyta</taxon>
        <taxon>Tracheophyta</taxon>
        <taxon>Spermatophyta</taxon>
        <taxon>Magnoliopsida</taxon>
        <taxon>Liliopsida</taxon>
        <taxon>Poales</taxon>
        <taxon>Poaceae</taxon>
        <taxon>BOP clade</taxon>
        <taxon>Oryzoideae</taxon>
        <taxon>Oryzeae</taxon>
        <taxon>Oryzinae</taxon>
        <taxon>Oryza</taxon>
    </lineage>
</organism>
<dbReference type="STRING" id="65489.A0A0D3GE54"/>